<gene>
    <name evidence="1" type="ORF">LCGC14_1244330</name>
</gene>
<name>A0A0F9L4X1_9ZZZZ</name>
<evidence type="ECO:0000313" key="1">
    <source>
        <dbReference type="EMBL" id="KKM89874.1"/>
    </source>
</evidence>
<organism evidence="1">
    <name type="scientific">marine sediment metagenome</name>
    <dbReference type="NCBI Taxonomy" id="412755"/>
    <lineage>
        <taxon>unclassified sequences</taxon>
        <taxon>metagenomes</taxon>
        <taxon>ecological metagenomes</taxon>
    </lineage>
</organism>
<dbReference type="AlphaFoldDB" id="A0A0F9L4X1"/>
<dbReference type="EMBL" id="LAZR01006753">
    <property type="protein sequence ID" value="KKM89874.1"/>
    <property type="molecule type" value="Genomic_DNA"/>
</dbReference>
<reference evidence="1" key="1">
    <citation type="journal article" date="2015" name="Nature">
        <title>Complex archaea that bridge the gap between prokaryotes and eukaryotes.</title>
        <authorList>
            <person name="Spang A."/>
            <person name="Saw J.H."/>
            <person name="Jorgensen S.L."/>
            <person name="Zaremba-Niedzwiedzka K."/>
            <person name="Martijn J."/>
            <person name="Lind A.E."/>
            <person name="van Eijk R."/>
            <person name="Schleper C."/>
            <person name="Guy L."/>
            <person name="Ettema T.J."/>
        </authorList>
    </citation>
    <scope>NUCLEOTIDE SEQUENCE</scope>
</reference>
<protein>
    <submittedName>
        <fullName evidence="1">Uncharacterized protein</fullName>
    </submittedName>
</protein>
<proteinExistence type="predicted"/>
<comment type="caution">
    <text evidence="1">The sequence shown here is derived from an EMBL/GenBank/DDBJ whole genome shotgun (WGS) entry which is preliminary data.</text>
</comment>
<accession>A0A0F9L4X1</accession>
<sequence length="97" mass="11032">MARNTWIEPEEACYPSGGFHRKARVRVMRNSCNPDTILPYGELRMVRASIPDTYFSIPARIRFKGSTVRGFITVDTDTPDDNEFSGELQFFPEGLGK</sequence>